<dbReference type="Proteomes" id="UP000022910">
    <property type="component" value="Unassembled WGS sequence"/>
</dbReference>
<dbReference type="SUPFAM" id="SSF56112">
    <property type="entry name" value="Protein kinase-like (PK-like)"/>
    <property type="match status" value="1"/>
</dbReference>
<evidence type="ECO:0000313" key="7">
    <source>
        <dbReference type="EMBL" id="EXX63007.1"/>
    </source>
</evidence>
<reference evidence="7 8" key="1">
    <citation type="submission" date="2014-02" db="EMBL/GenBank/DDBJ databases">
        <title>Single nucleus genome sequencing reveals high similarity among nuclei of an endomycorrhizal fungus.</title>
        <authorList>
            <person name="Lin K."/>
            <person name="Geurts R."/>
            <person name="Zhang Z."/>
            <person name="Limpens E."/>
            <person name="Saunders D.G."/>
            <person name="Mu D."/>
            <person name="Pang E."/>
            <person name="Cao H."/>
            <person name="Cha H."/>
            <person name="Lin T."/>
            <person name="Zhou Q."/>
            <person name="Shang Y."/>
            <person name="Li Y."/>
            <person name="Ivanov S."/>
            <person name="Sharma T."/>
            <person name="Velzen R.V."/>
            <person name="Ruijter N.D."/>
            <person name="Aanen D.K."/>
            <person name="Win J."/>
            <person name="Kamoun S."/>
            <person name="Bisseling T."/>
            <person name="Huang S."/>
        </authorList>
    </citation>
    <scope>NUCLEOTIDE SEQUENCE [LARGE SCALE GENOMIC DNA]</scope>
    <source>
        <strain evidence="8">DAOM197198w</strain>
    </source>
</reference>
<proteinExistence type="predicted"/>
<evidence type="ECO:0000256" key="2">
    <source>
        <dbReference type="ARBA" id="ARBA00022741"/>
    </source>
</evidence>
<dbReference type="EMBL" id="JEMT01024211">
    <property type="protein sequence ID" value="EXX63007.1"/>
    <property type="molecule type" value="Genomic_DNA"/>
</dbReference>
<dbReference type="PANTHER" id="PTHR44329">
    <property type="entry name" value="SERINE/THREONINE-PROTEIN KINASE TNNI3K-RELATED"/>
    <property type="match status" value="1"/>
</dbReference>
<organism evidence="7 8">
    <name type="scientific">Rhizophagus irregularis (strain DAOM 197198w)</name>
    <name type="common">Glomus intraradices</name>
    <dbReference type="NCBI Taxonomy" id="1432141"/>
    <lineage>
        <taxon>Eukaryota</taxon>
        <taxon>Fungi</taxon>
        <taxon>Fungi incertae sedis</taxon>
        <taxon>Mucoromycota</taxon>
        <taxon>Glomeromycotina</taxon>
        <taxon>Glomeromycetes</taxon>
        <taxon>Glomerales</taxon>
        <taxon>Glomeraceae</taxon>
        <taxon>Rhizophagus</taxon>
    </lineage>
</organism>
<evidence type="ECO:0000313" key="8">
    <source>
        <dbReference type="Proteomes" id="UP000022910"/>
    </source>
</evidence>
<keyword evidence="4" id="KW-0067">ATP-binding</keyword>
<dbReference type="InterPro" id="IPR000719">
    <property type="entry name" value="Prot_kinase_dom"/>
</dbReference>
<keyword evidence="3" id="KW-0418">Kinase</keyword>
<dbReference type="InterPro" id="IPR011009">
    <property type="entry name" value="Kinase-like_dom_sf"/>
</dbReference>
<dbReference type="PROSITE" id="PS50011">
    <property type="entry name" value="PROTEIN_KINASE_DOM"/>
    <property type="match status" value="1"/>
</dbReference>
<dbReference type="Gene3D" id="1.10.510.10">
    <property type="entry name" value="Transferase(Phosphotransferase) domain 1"/>
    <property type="match status" value="1"/>
</dbReference>
<dbReference type="InterPro" id="IPR001245">
    <property type="entry name" value="Ser-Thr/Tyr_kinase_cat_dom"/>
</dbReference>
<dbReference type="GO" id="GO:0005524">
    <property type="term" value="F:ATP binding"/>
    <property type="evidence" value="ECO:0007669"/>
    <property type="project" value="UniProtKB-KW"/>
</dbReference>
<name>A0A015J0D4_RHIIW</name>
<dbReference type="InterPro" id="IPR051681">
    <property type="entry name" value="Ser/Thr_Kinases-Pseudokinases"/>
</dbReference>
<sequence length="389" mass="46366">MDQFIFKNKLKWISYDKFENINKYSDKEGFGTIYKAKYKRIKVILKDFNHLNNSDECLNEFLNEWKIIDSNKIIKIYGFTKNPDTLNYILIMEYIDKGNLRKCLTEITNTWKQKLFNLYKIIDGLNDIHKKNLIHYNFHDGNILCNEYKENIYGIYISDYLELHQLTKFFFKKNNIYGVIPFMAPEILKGQPYTQASNIYSFSMIMWEFTSGIPPFNDKAHNLQLALNICKGERPEIIKNTPQCYINLMEKCWNEDPLKRPSASTILNIIKNWISFPLEKKIEDINEELRSNIMEFINASNNNYINHTVKFHPQAYYTSRLLDFTSINLNEILFLKLKQELFKLEKIIETNDQSSYQMEKNDLQAQLIQLKANIQESKFQQDQFKNLLI</sequence>
<comment type="caution">
    <text evidence="7">The sequence shown here is derived from an EMBL/GenBank/DDBJ whole genome shotgun (WGS) entry which is preliminary data.</text>
</comment>
<dbReference type="Pfam" id="PF07714">
    <property type="entry name" value="PK_Tyr_Ser-Thr"/>
    <property type="match status" value="1"/>
</dbReference>
<evidence type="ECO:0000256" key="3">
    <source>
        <dbReference type="ARBA" id="ARBA00022777"/>
    </source>
</evidence>
<accession>A0A015J0D4</accession>
<feature type="domain" description="Protein kinase" evidence="6">
    <location>
        <begin position="19"/>
        <end position="274"/>
    </location>
</feature>
<dbReference type="HOGENOM" id="CLU_000288_7_34_1"/>
<gene>
    <name evidence="7" type="ORF">RirG_156410</name>
</gene>
<dbReference type="AlphaFoldDB" id="A0A015J0D4"/>
<feature type="coiled-coil region" evidence="5">
    <location>
        <begin position="353"/>
        <end position="380"/>
    </location>
</feature>
<keyword evidence="1" id="KW-0808">Transferase</keyword>
<protein>
    <submittedName>
        <fullName evidence="7">Mkk1p</fullName>
    </submittedName>
</protein>
<keyword evidence="8" id="KW-1185">Reference proteome</keyword>
<keyword evidence="5" id="KW-0175">Coiled coil</keyword>
<keyword evidence="2" id="KW-0547">Nucleotide-binding</keyword>
<evidence type="ECO:0000256" key="1">
    <source>
        <dbReference type="ARBA" id="ARBA00022679"/>
    </source>
</evidence>
<evidence type="ECO:0000259" key="6">
    <source>
        <dbReference type="PROSITE" id="PS50011"/>
    </source>
</evidence>
<dbReference type="PANTHER" id="PTHR44329:SF288">
    <property type="entry name" value="MITOGEN-ACTIVATED PROTEIN KINASE KINASE KINASE 20"/>
    <property type="match status" value="1"/>
</dbReference>
<evidence type="ECO:0000256" key="4">
    <source>
        <dbReference type="ARBA" id="ARBA00022840"/>
    </source>
</evidence>
<evidence type="ECO:0000256" key="5">
    <source>
        <dbReference type="SAM" id="Coils"/>
    </source>
</evidence>
<dbReference type="GO" id="GO:0004674">
    <property type="term" value="F:protein serine/threonine kinase activity"/>
    <property type="evidence" value="ECO:0007669"/>
    <property type="project" value="TreeGrafter"/>
</dbReference>